<name>A0ABQ9GXX6_9NEOP</name>
<comment type="caution">
    <text evidence="3">The sequence shown here is derived from an EMBL/GenBank/DDBJ whole genome shotgun (WGS) entry which is preliminary data.</text>
</comment>
<reference evidence="3 4" key="1">
    <citation type="submission" date="2023-02" db="EMBL/GenBank/DDBJ databases">
        <title>LHISI_Scaffold_Assembly.</title>
        <authorList>
            <person name="Stuart O.P."/>
            <person name="Cleave R."/>
            <person name="Magrath M.J.L."/>
            <person name="Mikheyev A.S."/>
        </authorList>
    </citation>
    <scope>NUCLEOTIDE SEQUENCE [LARGE SCALE GENOMIC DNA]</scope>
    <source>
        <strain evidence="3">Daus_M_001</strain>
        <tissue evidence="3">Leg muscle</tissue>
    </source>
</reference>
<dbReference type="PROSITE" id="PS51031">
    <property type="entry name" value="BESS"/>
    <property type="match status" value="1"/>
</dbReference>
<organism evidence="3 4">
    <name type="scientific">Dryococelus australis</name>
    <dbReference type="NCBI Taxonomy" id="614101"/>
    <lineage>
        <taxon>Eukaryota</taxon>
        <taxon>Metazoa</taxon>
        <taxon>Ecdysozoa</taxon>
        <taxon>Arthropoda</taxon>
        <taxon>Hexapoda</taxon>
        <taxon>Insecta</taxon>
        <taxon>Pterygota</taxon>
        <taxon>Neoptera</taxon>
        <taxon>Polyneoptera</taxon>
        <taxon>Phasmatodea</taxon>
        <taxon>Verophasmatodea</taxon>
        <taxon>Anareolatae</taxon>
        <taxon>Phasmatidae</taxon>
        <taxon>Eurycanthinae</taxon>
        <taxon>Dryococelus</taxon>
    </lineage>
</organism>
<accession>A0ABQ9GXX6</accession>
<gene>
    <name evidence="3" type="ORF">PR048_021323</name>
</gene>
<keyword evidence="4" id="KW-1185">Reference proteome</keyword>
<protein>
    <recommendedName>
        <fullName evidence="2">BESS domain-containing protein</fullName>
    </recommendedName>
</protein>
<dbReference type="InterPro" id="IPR004210">
    <property type="entry name" value="BESS_motif"/>
</dbReference>
<proteinExistence type="predicted"/>
<evidence type="ECO:0000256" key="1">
    <source>
        <dbReference type="PROSITE-ProRule" id="PRU00371"/>
    </source>
</evidence>
<dbReference type="Proteomes" id="UP001159363">
    <property type="component" value="Chromosome 7"/>
</dbReference>
<evidence type="ECO:0000313" key="4">
    <source>
        <dbReference type="Proteomes" id="UP001159363"/>
    </source>
</evidence>
<evidence type="ECO:0000313" key="3">
    <source>
        <dbReference type="EMBL" id="KAJ8876875.1"/>
    </source>
</evidence>
<sequence length="117" mass="13270">MSRIPRKHNKKWLILSAWKMKLLDLKVNKVVQQVPAQVHTEVNESLMEAISRTGAKEDDVDLFYKSLAVSVKKLPTHLQSQAKLKSLQIVIELEHRANTEALSVDNIVFISDATNPI</sequence>
<keyword evidence="1" id="KW-0539">Nucleus</keyword>
<comment type="subcellular location">
    <subcellularLocation>
        <location evidence="1">Nucleus</location>
    </subcellularLocation>
</comment>
<feature type="domain" description="BESS" evidence="2">
    <location>
        <begin position="57"/>
        <end position="96"/>
    </location>
</feature>
<dbReference type="EMBL" id="JARBHB010000008">
    <property type="protein sequence ID" value="KAJ8876875.1"/>
    <property type="molecule type" value="Genomic_DNA"/>
</dbReference>
<evidence type="ECO:0000259" key="2">
    <source>
        <dbReference type="PROSITE" id="PS51031"/>
    </source>
</evidence>